<dbReference type="Gene3D" id="3.40.50.360">
    <property type="match status" value="1"/>
</dbReference>
<dbReference type="EMBL" id="WJKJ01000026">
    <property type="protein sequence ID" value="MBD3363757.1"/>
    <property type="molecule type" value="Genomic_DNA"/>
</dbReference>
<dbReference type="InterPro" id="IPR026816">
    <property type="entry name" value="Flavodoxin_dom"/>
</dbReference>
<evidence type="ECO:0000313" key="2">
    <source>
        <dbReference type="EMBL" id="MBD3363757.1"/>
    </source>
</evidence>
<dbReference type="PROSITE" id="PS50902">
    <property type="entry name" value="FLAVODOXIN_LIKE"/>
    <property type="match status" value="1"/>
</dbReference>
<protein>
    <submittedName>
        <fullName evidence="2">Flavodoxin</fullName>
    </submittedName>
</protein>
<name>A0A9D5K7L6_UNCW3</name>
<sequence length="157" mass="17398">MKVLVGYATVYGSTKEVAEKVGEVLKSKGMEVDVKSVTEISDVSAYDAAVIGAPVMKFSFLPPAKKFVKSNRDALSKIPVAYFSIGFKMINDTQEGRDWMMKKLKVVTKVVEPVDVGLFGGKYIKPEKGLKMPFPEGDWRDWDKITAWAEGLATKLK</sequence>
<dbReference type="InterPro" id="IPR052200">
    <property type="entry name" value="Protoporphyrinogen_IX_DH"/>
</dbReference>
<dbReference type="SUPFAM" id="SSF52218">
    <property type="entry name" value="Flavoproteins"/>
    <property type="match status" value="1"/>
</dbReference>
<evidence type="ECO:0000259" key="1">
    <source>
        <dbReference type="PROSITE" id="PS50902"/>
    </source>
</evidence>
<dbReference type="PANTHER" id="PTHR38030:SF2">
    <property type="entry name" value="PROTOPORPHYRINOGEN IX DEHYDROGENASE [QUINONE]"/>
    <property type="match status" value="1"/>
</dbReference>
<dbReference type="InterPro" id="IPR008254">
    <property type="entry name" value="Flavodoxin/NO_synth"/>
</dbReference>
<dbReference type="GO" id="GO:0010181">
    <property type="term" value="F:FMN binding"/>
    <property type="evidence" value="ECO:0007669"/>
    <property type="project" value="InterPro"/>
</dbReference>
<comment type="caution">
    <text evidence="2">The sequence shown here is derived from an EMBL/GenBank/DDBJ whole genome shotgun (WGS) entry which is preliminary data.</text>
</comment>
<dbReference type="Pfam" id="PF12724">
    <property type="entry name" value="Flavodoxin_5"/>
    <property type="match status" value="1"/>
</dbReference>
<evidence type="ECO:0000313" key="3">
    <source>
        <dbReference type="Proteomes" id="UP000630660"/>
    </source>
</evidence>
<dbReference type="Proteomes" id="UP000630660">
    <property type="component" value="Unassembled WGS sequence"/>
</dbReference>
<dbReference type="GO" id="GO:0070819">
    <property type="term" value="F:menaquinone-dependent protoporphyrinogen oxidase activity"/>
    <property type="evidence" value="ECO:0007669"/>
    <property type="project" value="TreeGrafter"/>
</dbReference>
<gene>
    <name evidence="2" type="ORF">GF359_00930</name>
</gene>
<dbReference type="AlphaFoldDB" id="A0A9D5K7L6"/>
<dbReference type="GO" id="GO:0006783">
    <property type="term" value="P:heme biosynthetic process"/>
    <property type="evidence" value="ECO:0007669"/>
    <property type="project" value="TreeGrafter"/>
</dbReference>
<dbReference type="InterPro" id="IPR029039">
    <property type="entry name" value="Flavoprotein-like_sf"/>
</dbReference>
<dbReference type="PANTHER" id="PTHR38030">
    <property type="entry name" value="PROTOPORPHYRINOGEN IX DEHYDROGENASE [MENAQUINONE]"/>
    <property type="match status" value="1"/>
</dbReference>
<accession>A0A9D5K7L6</accession>
<proteinExistence type="predicted"/>
<feature type="domain" description="Flavodoxin-like" evidence="1">
    <location>
        <begin position="3"/>
        <end position="153"/>
    </location>
</feature>
<reference evidence="2" key="1">
    <citation type="submission" date="2019-11" db="EMBL/GenBank/DDBJ databases">
        <title>Microbial mats filling the niche in hypersaline microbial mats.</title>
        <authorList>
            <person name="Wong H.L."/>
            <person name="Macleod F.I."/>
            <person name="White R.A. III"/>
            <person name="Burns B.P."/>
        </authorList>
    </citation>
    <scope>NUCLEOTIDE SEQUENCE</scope>
    <source>
        <strain evidence="2">Bin_327</strain>
    </source>
</reference>
<organism evidence="2 3">
    <name type="scientific">candidate division WOR-3 bacterium</name>
    <dbReference type="NCBI Taxonomy" id="2052148"/>
    <lineage>
        <taxon>Bacteria</taxon>
        <taxon>Bacteria division WOR-3</taxon>
    </lineage>
</organism>